<accession>A0A0F9RJL6</accession>
<dbReference type="EMBL" id="LAZR01002822">
    <property type="protein sequence ID" value="KKN25181.1"/>
    <property type="molecule type" value="Genomic_DNA"/>
</dbReference>
<comment type="caution">
    <text evidence="1">The sequence shown here is derived from an EMBL/GenBank/DDBJ whole genome shotgun (WGS) entry which is preliminary data.</text>
</comment>
<organism evidence="1">
    <name type="scientific">marine sediment metagenome</name>
    <dbReference type="NCBI Taxonomy" id="412755"/>
    <lineage>
        <taxon>unclassified sequences</taxon>
        <taxon>metagenomes</taxon>
        <taxon>ecological metagenomes</taxon>
    </lineage>
</organism>
<dbReference type="SUPFAM" id="SSF143602">
    <property type="entry name" value="STIV B116-like"/>
    <property type="match status" value="1"/>
</dbReference>
<dbReference type="AlphaFoldDB" id="A0A0F9RJL6"/>
<evidence type="ECO:0000313" key="1">
    <source>
        <dbReference type="EMBL" id="KKN25181.1"/>
    </source>
</evidence>
<dbReference type="Pfam" id="PF08960">
    <property type="entry name" value="STIV_B116-like"/>
    <property type="match status" value="1"/>
</dbReference>
<dbReference type="InterPro" id="IPR037236">
    <property type="entry name" value="STIV_B116-like_sf"/>
</dbReference>
<name>A0A0F9RJL6_9ZZZZ</name>
<gene>
    <name evidence="1" type="ORF">LCGC14_0887410</name>
</gene>
<reference evidence="1" key="1">
    <citation type="journal article" date="2015" name="Nature">
        <title>Complex archaea that bridge the gap between prokaryotes and eukaryotes.</title>
        <authorList>
            <person name="Spang A."/>
            <person name="Saw J.H."/>
            <person name="Jorgensen S.L."/>
            <person name="Zaremba-Niedzwiedzka K."/>
            <person name="Martijn J."/>
            <person name="Lind A.E."/>
            <person name="van Eijk R."/>
            <person name="Schleper C."/>
            <person name="Guy L."/>
            <person name="Ettema T.J."/>
        </authorList>
    </citation>
    <scope>NUCLEOTIDE SEQUENCE</scope>
</reference>
<dbReference type="Gene3D" id="3.40.50.11170">
    <property type="entry name" value="Uncharacterised protein PF08960, DUF1874"/>
    <property type="match status" value="1"/>
</dbReference>
<protein>
    <submittedName>
        <fullName evidence="1">Uncharacterized protein</fullName>
    </submittedName>
</protein>
<dbReference type="InterPro" id="IPR015055">
    <property type="entry name" value="STIV_B116-like"/>
</dbReference>
<sequence>MVDVNKMLKIKYILNSPVLTSWGYYEFYEYTGDVNDLDLSNAVSAIGHESTAELLSQLLGISIKMNRIKIQMRKGDIALVFTLHDRVEEGSILSYDTLQKYSYSLGILKQMK</sequence>
<proteinExistence type="predicted"/>